<accession>A0A1I3ETD2</accession>
<dbReference type="InterPro" id="IPR012373">
    <property type="entry name" value="Ferrdict_sens_TM"/>
</dbReference>
<feature type="domain" description="Protein FecR C-terminal" evidence="3">
    <location>
        <begin position="308"/>
        <end position="376"/>
    </location>
</feature>
<dbReference type="Gene3D" id="2.60.120.1440">
    <property type="match status" value="1"/>
</dbReference>
<dbReference type="Gene3D" id="3.55.50.30">
    <property type="match status" value="1"/>
</dbReference>
<reference evidence="4 5" key="1">
    <citation type="submission" date="2016-10" db="EMBL/GenBank/DDBJ databases">
        <authorList>
            <person name="de Groot N.N."/>
        </authorList>
    </citation>
    <scope>NUCLEOTIDE SEQUENCE [LARGE SCALE GENOMIC DNA]</scope>
    <source>
        <strain evidence="4 5">RK1</strain>
    </source>
</reference>
<dbReference type="Pfam" id="PF04773">
    <property type="entry name" value="FecR"/>
    <property type="match status" value="1"/>
</dbReference>
<dbReference type="Pfam" id="PF16344">
    <property type="entry name" value="FecR_C"/>
    <property type="match status" value="1"/>
</dbReference>
<gene>
    <name evidence="4" type="ORF">SAMN05444682_1023</name>
</gene>
<dbReference type="EMBL" id="FOQO01000002">
    <property type="protein sequence ID" value="SFI02226.1"/>
    <property type="molecule type" value="Genomic_DNA"/>
</dbReference>
<dbReference type="GO" id="GO:0016989">
    <property type="term" value="F:sigma factor antagonist activity"/>
    <property type="evidence" value="ECO:0007669"/>
    <property type="project" value="TreeGrafter"/>
</dbReference>
<sequence length="378" mass="42244">MEQEAFRRLLRRYAEGSCSQEEIRFLEDLILRDPVVEQWEWSSEEERLLMGLRIKRAVDKQRLARKKIGRSRWWGIGVAASLLLIGGAGWFIASQAEANHPVVISETSPFPTDGIRLTLADGSVVSLDSLQNGYVDKKDGKQLAKLDDGKLTYVYGSHQPTEIQETIQKNTIHVPNGKQFQVTLPDGTTVWMNTASSLTYPVLFSGSERRVQLEGEAYFDIAKDASRPFKVQTKDGTEVVATGTEFNVSAYSSDGVVAATLVEGGINVRKQGREISLTPGYQVLVSESGGIERRKGNLNQILAWREGYFVFDDMDVLAVMRSVARWYDVQVEVGTHVPQQRFGGSFPVNAGIDELLTDLALVGKIKFERKGKEVRIIW</sequence>
<organism evidence="4 5">
    <name type="scientific">Parapedobacter indicus</name>
    <dbReference type="NCBI Taxonomy" id="1477437"/>
    <lineage>
        <taxon>Bacteria</taxon>
        <taxon>Pseudomonadati</taxon>
        <taxon>Bacteroidota</taxon>
        <taxon>Sphingobacteriia</taxon>
        <taxon>Sphingobacteriales</taxon>
        <taxon>Sphingobacteriaceae</taxon>
        <taxon>Parapedobacter</taxon>
    </lineage>
</organism>
<name>A0A1I3ETD2_9SPHI</name>
<dbReference type="OrthoDB" id="1099963at2"/>
<dbReference type="RefSeq" id="WP_090624483.1">
    <property type="nucleotide sequence ID" value="NZ_FOQO01000002.1"/>
</dbReference>
<dbReference type="STRING" id="1477437.SAMN05444682_1023"/>
<feature type="transmembrane region" description="Helical" evidence="1">
    <location>
        <begin position="73"/>
        <end position="93"/>
    </location>
</feature>
<dbReference type="PANTHER" id="PTHR30273">
    <property type="entry name" value="PERIPLASMIC SIGNAL SENSOR AND SIGMA FACTOR ACTIVATOR FECR-RELATED"/>
    <property type="match status" value="1"/>
</dbReference>
<dbReference type="InterPro" id="IPR032508">
    <property type="entry name" value="FecR_C"/>
</dbReference>
<dbReference type="PANTHER" id="PTHR30273:SF2">
    <property type="entry name" value="PROTEIN FECR"/>
    <property type="match status" value="1"/>
</dbReference>
<dbReference type="Proteomes" id="UP000198670">
    <property type="component" value="Unassembled WGS sequence"/>
</dbReference>
<feature type="domain" description="FecR protein" evidence="2">
    <location>
        <begin position="171"/>
        <end position="266"/>
    </location>
</feature>
<proteinExistence type="predicted"/>
<protein>
    <submittedName>
        <fullName evidence="4">FecR family protein</fullName>
    </submittedName>
</protein>
<dbReference type="PIRSF" id="PIRSF018266">
    <property type="entry name" value="FecR"/>
    <property type="match status" value="1"/>
</dbReference>
<keyword evidence="5" id="KW-1185">Reference proteome</keyword>
<keyword evidence="1" id="KW-1133">Transmembrane helix</keyword>
<evidence type="ECO:0000313" key="4">
    <source>
        <dbReference type="EMBL" id="SFI02226.1"/>
    </source>
</evidence>
<evidence type="ECO:0000313" key="5">
    <source>
        <dbReference type="Proteomes" id="UP000198670"/>
    </source>
</evidence>
<keyword evidence="1" id="KW-0812">Transmembrane</keyword>
<evidence type="ECO:0000256" key="1">
    <source>
        <dbReference type="SAM" id="Phobius"/>
    </source>
</evidence>
<evidence type="ECO:0000259" key="2">
    <source>
        <dbReference type="Pfam" id="PF04773"/>
    </source>
</evidence>
<evidence type="ECO:0000259" key="3">
    <source>
        <dbReference type="Pfam" id="PF16344"/>
    </source>
</evidence>
<dbReference type="AlphaFoldDB" id="A0A1I3ETD2"/>
<keyword evidence="1" id="KW-0472">Membrane</keyword>
<dbReference type="InterPro" id="IPR006860">
    <property type="entry name" value="FecR"/>
</dbReference>